<dbReference type="Proteomes" id="UP000002931">
    <property type="component" value="Unassembled WGS sequence"/>
</dbReference>
<evidence type="ECO:0000313" key="1">
    <source>
        <dbReference type="EMBL" id="EAQ12457.1"/>
    </source>
</evidence>
<organism evidence="1 2">
    <name type="scientific">Maritimibacter alkaliphilus HTCC2654</name>
    <dbReference type="NCBI Taxonomy" id="314271"/>
    <lineage>
        <taxon>Bacteria</taxon>
        <taxon>Pseudomonadati</taxon>
        <taxon>Pseudomonadota</taxon>
        <taxon>Alphaproteobacteria</taxon>
        <taxon>Rhodobacterales</taxon>
        <taxon>Roseobacteraceae</taxon>
        <taxon>Maritimibacter</taxon>
    </lineage>
</organism>
<dbReference type="EMBL" id="AAMT01000008">
    <property type="protein sequence ID" value="EAQ12457.1"/>
    <property type="molecule type" value="Genomic_DNA"/>
</dbReference>
<proteinExistence type="predicted"/>
<dbReference type="STRING" id="314271.RB2654_14265"/>
<protein>
    <submittedName>
        <fullName evidence="1">Uncharacterized protein</fullName>
    </submittedName>
</protein>
<sequence length="81" mass="9066">MSTTLFNLGRACCAERFRLGLFWGNEMILLTLLPWASAPKFFNRSTSVRVKLTPPHSASDLMMCAISRTSGEKSSHFLILT</sequence>
<reference evidence="1 2" key="1">
    <citation type="journal article" date="2010" name="J. Bacteriol.">
        <title>Genome sequences of Pelagibaca bermudensis HTCC2601T and Maritimibacter alkaliphilus HTCC2654T, the type strains of two marine Roseobacter genera.</title>
        <authorList>
            <person name="Thrash J.C."/>
            <person name="Cho J.C."/>
            <person name="Ferriera S."/>
            <person name="Johnson J."/>
            <person name="Vergin K.L."/>
            <person name="Giovannoni S.J."/>
        </authorList>
    </citation>
    <scope>NUCLEOTIDE SEQUENCE [LARGE SCALE GENOMIC DNA]</scope>
    <source>
        <strain evidence="1 2">HTCC2654</strain>
    </source>
</reference>
<dbReference type="AlphaFoldDB" id="A3VGQ2"/>
<dbReference type="HOGENOM" id="CLU_2569766_0_0_5"/>
<name>A3VGQ2_9RHOB</name>
<keyword evidence="2" id="KW-1185">Reference proteome</keyword>
<evidence type="ECO:0000313" key="2">
    <source>
        <dbReference type="Proteomes" id="UP000002931"/>
    </source>
</evidence>
<comment type="caution">
    <text evidence="1">The sequence shown here is derived from an EMBL/GenBank/DDBJ whole genome shotgun (WGS) entry which is preliminary data.</text>
</comment>
<accession>A3VGQ2</accession>
<gene>
    <name evidence="1" type="ORF">RB2654_14265</name>
</gene>